<feature type="domain" description="Disease resistance protein winged helix" evidence="10">
    <location>
        <begin position="442"/>
        <end position="514"/>
    </location>
</feature>
<evidence type="ECO:0000313" key="13">
    <source>
        <dbReference type="Proteomes" id="UP001497457"/>
    </source>
</evidence>
<dbReference type="InterPro" id="IPR032675">
    <property type="entry name" value="LRR_dom_sf"/>
</dbReference>
<evidence type="ECO:0000313" key="12">
    <source>
        <dbReference type="EMBL" id="CAL4980431.1"/>
    </source>
</evidence>
<proteinExistence type="inferred from homology"/>
<feature type="domain" description="NB-ARC" evidence="8">
    <location>
        <begin position="187"/>
        <end position="352"/>
    </location>
</feature>
<keyword evidence="2" id="KW-0433">Leucine-rich repeat</keyword>
<keyword evidence="7" id="KW-0175">Coiled coil</keyword>
<dbReference type="InterPro" id="IPR058922">
    <property type="entry name" value="WHD_DRP"/>
</dbReference>
<dbReference type="Gene3D" id="3.80.10.10">
    <property type="entry name" value="Ribonuclease Inhibitor"/>
    <property type="match status" value="1"/>
</dbReference>
<evidence type="ECO:0000256" key="1">
    <source>
        <dbReference type="ARBA" id="ARBA00008894"/>
    </source>
</evidence>
<dbReference type="Gene3D" id="1.10.10.10">
    <property type="entry name" value="Winged helix-like DNA-binding domain superfamily/Winged helix DNA-binding domain"/>
    <property type="match status" value="1"/>
</dbReference>
<keyword evidence="3" id="KW-0677">Repeat</keyword>
<evidence type="ECO:0000256" key="3">
    <source>
        <dbReference type="ARBA" id="ARBA00022737"/>
    </source>
</evidence>
<dbReference type="GO" id="GO:0005524">
    <property type="term" value="F:ATP binding"/>
    <property type="evidence" value="ECO:0007669"/>
    <property type="project" value="UniProtKB-KW"/>
</dbReference>
<gene>
    <name evidence="12" type="ORF">URODEC1_LOCUS55663</name>
</gene>
<evidence type="ECO:0000259" key="8">
    <source>
        <dbReference type="Pfam" id="PF00931"/>
    </source>
</evidence>
<evidence type="ECO:0000256" key="5">
    <source>
        <dbReference type="ARBA" id="ARBA00022821"/>
    </source>
</evidence>
<dbReference type="InterPro" id="IPR036388">
    <property type="entry name" value="WH-like_DNA-bd_sf"/>
</dbReference>
<dbReference type="SUPFAM" id="SSF52058">
    <property type="entry name" value="L domain-like"/>
    <property type="match status" value="1"/>
</dbReference>
<evidence type="ECO:0000256" key="2">
    <source>
        <dbReference type="ARBA" id="ARBA00022614"/>
    </source>
</evidence>
<dbReference type="PANTHER" id="PTHR36766:SF36">
    <property type="entry name" value="AAA+ ATPASE DOMAIN-CONTAINING PROTEIN"/>
    <property type="match status" value="1"/>
</dbReference>
<keyword evidence="4" id="KW-0547">Nucleotide-binding</keyword>
<comment type="similarity">
    <text evidence="1">Belongs to the disease resistance NB-LRR family.</text>
</comment>
<dbReference type="PANTHER" id="PTHR36766">
    <property type="entry name" value="PLANT BROAD-SPECTRUM MILDEW RESISTANCE PROTEIN RPW8"/>
    <property type="match status" value="1"/>
</dbReference>
<dbReference type="InterPro" id="IPR027417">
    <property type="entry name" value="P-loop_NTPase"/>
</dbReference>
<evidence type="ECO:0000256" key="7">
    <source>
        <dbReference type="ARBA" id="ARBA00023054"/>
    </source>
</evidence>
<keyword evidence="13" id="KW-1185">Reference proteome</keyword>
<dbReference type="EMBL" id="OZ075131">
    <property type="protein sequence ID" value="CAL4980431.1"/>
    <property type="molecule type" value="Genomic_DNA"/>
</dbReference>
<evidence type="ECO:0000259" key="9">
    <source>
        <dbReference type="Pfam" id="PF18052"/>
    </source>
</evidence>
<evidence type="ECO:0000259" key="11">
    <source>
        <dbReference type="Pfam" id="PF23598"/>
    </source>
</evidence>
<evidence type="ECO:0000256" key="4">
    <source>
        <dbReference type="ARBA" id="ARBA00022741"/>
    </source>
</evidence>
<dbReference type="AlphaFoldDB" id="A0ABC9APE1"/>
<accession>A0ABC9APE1</accession>
<dbReference type="InterPro" id="IPR041118">
    <property type="entry name" value="Rx_N"/>
</dbReference>
<dbReference type="InterPro" id="IPR055414">
    <property type="entry name" value="LRR_R13L4/SHOC2-like"/>
</dbReference>
<dbReference type="SUPFAM" id="SSF52540">
    <property type="entry name" value="P-loop containing nucleoside triphosphate hydrolases"/>
    <property type="match status" value="1"/>
</dbReference>
<keyword evidence="5" id="KW-0611">Plant defense</keyword>
<dbReference type="InterPro" id="IPR002182">
    <property type="entry name" value="NB-ARC"/>
</dbReference>
<dbReference type="Gene3D" id="1.10.8.430">
    <property type="entry name" value="Helical domain of apoptotic protease-activating factors"/>
    <property type="match status" value="1"/>
</dbReference>
<dbReference type="GO" id="GO:0009626">
    <property type="term" value="P:plant-type hypersensitive response"/>
    <property type="evidence" value="ECO:0007669"/>
    <property type="project" value="UniProtKB-ARBA"/>
</dbReference>
<evidence type="ECO:0000259" key="10">
    <source>
        <dbReference type="Pfam" id="PF23559"/>
    </source>
</evidence>
<feature type="domain" description="Disease resistance N-terminal" evidence="9">
    <location>
        <begin position="14"/>
        <end position="94"/>
    </location>
</feature>
<dbReference type="InterPro" id="IPR038005">
    <property type="entry name" value="RX-like_CC"/>
</dbReference>
<keyword evidence="6" id="KW-0067">ATP-binding</keyword>
<dbReference type="Pfam" id="PF23559">
    <property type="entry name" value="WHD_DRP"/>
    <property type="match status" value="1"/>
</dbReference>
<dbReference type="Gene3D" id="1.20.5.4130">
    <property type="match status" value="1"/>
</dbReference>
<dbReference type="GO" id="GO:0002758">
    <property type="term" value="P:innate immune response-activating signaling pathway"/>
    <property type="evidence" value="ECO:0007669"/>
    <property type="project" value="UniProtKB-ARBA"/>
</dbReference>
<dbReference type="CDD" id="cd14798">
    <property type="entry name" value="RX-CC_like"/>
    <property type="match status" value="1"/>
</dbReference>
<dbReference type="InterPro" id="IPR042197">
    <property type="entry name" value="Apaf_helical"/>
</dbReference>
<dbReference type="PRINTS" id="PR00364">
    <property type="entry name" value="DISEASERSIST"/>
</dbReference>
<dbReference type="Pfam" id="PF23598">
    <property type="entry name" value="LRR_14"/>
    <property type="match status" value="1"/>
</dbReference>
<evidence type="ECO:0000256" key="6">
    <source>
        <dbReference type="ARBA" id="ARBA00022840"/>
    </source>
</evidence>
<dbReference type="Proteomes" id="UP001497457">
    <property type="component" value="Chromosome 21rd"/>
</dbReference>
<protein>
    <submittedName>
        <fullName evidence="12">Uncharacterized protein</fullName>
    </submittedName>
</protein>
<dbReference type="FunFam" id="1.10.10.10:FF:000322">
    <property type="entry name" value="Probable disease resistance protein At1g63360"/>
    <property type="match status" value="1"/>
</dbReference>
<organism evidence="12 13">
    <name type="scientific">Urochloa decumbens</name>
    <dbReference type="NCBI Taxonomy" id="240449"/>
    <lineage>
        <taxon>Eukaryota</taxon>
        <taxon>Viridiplantae</taxon>
        <taxon>Streptophyta</taxon>
        <taxon>Embryophyta</taxon>
        <taxon>Tracheophyta</taxon>
        <taxon>Spermatophyta</taxon>
        <taxon>Magnoliopsida</taxon>
        <taxon>Liliopsida</taxon>
        <taxon>Poales</taxon>
        <taxon>Poaceae</taxon>
        <taxon>PACMAD clade</taxon>
        <taxon>Panicoideae</taxon>
        <taxon>Panicodae</taxon>
        <taxon>Paniceae</taxon>
        <taxon>Melinidinae</taxon>
        <taxon>Urochloa</taxon>
    </lineage>
</organism>
<sequence length="1049" mass="118903">MVAILDAFASYIQKLLTEMAVNKVDMLLGVPAEIEKLERNMESLKDFLADAERKRITDKSVQRWVRKLKDAMYNATDIIDLCQLEADKRRESSQDDGVEEDVPLGCIQPMLFCLRNPKFAHKIASRIKELNQHLEDIYKEAGKFNFINLGSYQEWRMPTHAEHSNRKAMSEFDESAIVGKKIERDTRGLAQVLTNAKLNIQVVSIVGMGGIGKTILAQKIFKEATIQKHFKIKIWLSITQHFDENELLRSAIKHAGRDLGEERDMSLLVRTLTDTLSANQFLVVMDDMWSDHAWRDVLSVPIRNACQQQPGSRVVVTTRFEDLAKRMGACFHQHHVSPLNNEDAWSLLNKQLPPNQVVENDHLKDVGMKIIKKCGNLPLAVKVMGGLLSMKSQSESEWEAVLSHRAWSVDGLPKEIDNPIYLSYEDLSPELKQCFLYCSLLPKGTVIIDGLVTSMWISEGFINADIRSSDSDQLEETANQYYRELITRNLIEPIKEHSLTGYRCTMHDVVRSFAEFMVREEALLVAQDGKATGSTNNSLVRRMSVGPTNLVLEWGAILQKQVSLRTLIINCRINFKPGDSFTNLSRLRVFCLNGSDCDSLVDSLCRLRHLRYLSLENTNISRLPESIGRMKFLQHIMLRRSRNLEKLPRSIIELVHLRTINLINSNANIVIPKGLGGLTNLRKLNGFPVHMDLDGGWCSLEEIGPLSQLRCLTTHGLENVSSSSLAEKAKISSKENLWYLELNWSKSGSMGSKDEIEKRQQQRAAEEILEQLCPPSRIQDLIIQGYFGRRLPNWMTALATAAFKSLRYLTLQNLPCCTRLPAGLCRLPCLERLRVEHASAIKRVGPEFQAPSSLVEAGGNSDTTTSTVAFPHLTELRLDDLCEWEDWDWEEQGEDETAGAIAMAALKKLLIKKCKLSRLPPGLASSKRHTLRQLYLYELTNLIFVENFPSVMDLDVFDCPKLKRISGFPMLQKIRIFRCPNIEVLEDATSINSLELKDATMETLPGYLRGVKPMYLHLGCGKKLYESLVLGSSEWDKISHIKTPTIDCL</sequence>
<feature type="domain" description="Disease resistance R13L4/SHOC-2-like LRR" evidence="11">
    <location>
        <begin position="569"/>
        <end position="879"/>
    </location>
</feature>
<dbReference type="Gene3D" id="3.40.50.300">
    <property type="entry name" value="P-loop containing nucleotide triphosphate hydrolases"/>
    <property type="match status" value="1"/>
</dbReference>
<dbReference type="Pfam" id="PF00931">
    <property type="entry name" value="NB-ARC"/>
    <property type="match status" value="1"/>
</dbReference>
<dbReference type="Pfam" id="PF18052">
    <property type="entry name" value="Rx_N"/>
    <property type="match status" value="1"/>
</dbReference>
<dbReference type="GO" id="GO:0042742">
    <property type="term" value="P:defense response to bacterium"/>
    <property type="evidence" value="ECO:0007669"/>
    <property type="project" value="UniProtKB-ARBA"/>
</dbReference>
<reference evidence="12" key="1">
    <citation type="submission" date="2024-10" db="EMBL/GenBank/DDBJ databases">
        <authorList>
            <person name="Ryan C."/>
        </authorList>
    </citation>
    <scope>NUCLEOTIDE SEQUENCE [LARGE SCALE GENOMIC DNA]</scope>
</reference>
<name>A0ABC9APE1_9POAL</name>